<dbReference type="GO" id="GO:0008684">
    <property type="term" value="F:2-oxopent-4-enoate hydratase activity"/>
    <property type="evidence" value="ECO:0007669"/>
    <property type="project" value="UniProtKB-EC"/>
</dbReference>
<proteinExistence type="predicted"/>
<dbReference type="InterPro" id="IPR036663">
    <property type="entry name" value="Fumarylacetoacetase_C_sf"/>
</dbReference>
<evidence type="ECO:0000313" key="2">
    <source>
        <dbReference type="Proteomes" id="UP000270468"/>
    </source>
</evidence>
<name>A0A3P5XA00_9BACL</name>
<dbReference type="GO" id="GO:0005737">
    <property type="term" value="C:cytoplasm"/>
    <property type="evidence" value="ECO:0007669"/>
    <property type="project" value="TreeGrafter"/>
</dbReference>
<protein>
    <submittedName>
        <fullName evidence="1">2-oxopent-4-enoate hydratase</fullName>
        <ecNumber evidence="1">4.2.1.80</ecNumber>
    </submittedName>
</protein>
<dbReference type="RefSeq" id="WP_124070168.1">
    <property type="nucleotide sequence ID" value="NZ_CBCRXF010000005.1"/>
</dbReference>
<dbReference type="Gene3D" id="3.90.850.10">
    <property type="entry name" value="Fumarylacetoacetase-like, C-terminal domain"/>
    <property type="match status" value="1"/>
</dbReference>
<sequence>MTTATLVERFYEAYTNRQPIDKEAVPETLEMSEAYRVQQLHTDKKAIDDKDNHAGYKISLTSEETQRMFNSTTPLYGALTRSTISDGTIELSRMLSPLIELELVFIVEKDLSTEDDYESIMAKTRIVPGLEIPDSRFTNWFPNLSLGQLVADSAVAGKVVIGNSTAELSYDQLHNIEGALKFEGEVIASGISSEVLGNPVHAVKWLIDELAKHGQSLKKGAIISSGTFILPKVLKKGKYEASFKGVGNVILNVI</sequence>
<dbReference type="EC" id="4.2.1.80" evidence="1"/>
<keyword evidence="1" id="KW-0456">Lyase</keyword>
<organism evidence="1 2">
    <name type="scientific">Filibacter tadaridae</name>
    <dbReference type="NCBI Taxonomy" id="2483811"/>
    <lineage>
        <taxon>Bacteria</taxon>
        <taxon>Bacillati</taxon>
        <taxon>Bacillota</taxon>
        <taxon>Bacilli</taxon>
        <taxon>Bacillales</taxon>
        <taxon>Caryophanaceae</taxon>
        <taxon>Filibacter</taxon>
    </lineage>
</organism>
<dbReference type="PANTHER" id="PTHR30143:SF0">
    <property type="entry name" value="2-KETO-4-PENTENOATE HYDRATASE"/>
    <property type="match status" value="1"/>
</dbReference>
<dbReference type="AlphaFoldDB" id="A0A3P5XA00"/>
<dbReference type="PANTHER" id="PTHR30143">
    <property type="entry name" value="ACID HYDRATASE"/>
    <property type="match status" value="1"/>
</dbReference>
<accession>A0A3P5XA00</accession>
<dbReference type="InterPro" id="IPR050772">
    <property type="entry name" value="Hydratase-Decarb/MhpD_sf"/>
</dbReference>
<evidence type="ECO:0000313" key="1">
    <source>
        <dbReference type="EMBL" id="VDC28092.1"/>
    </source>
</evidence>
<dbReference type="OrthoDB" id="9792137at2"/>
<dbReference type="SUPFAM" id="SSF56529">
    <property type="entry name" value="FAH"/>
    <property type="match status" value="1"/>
</dbReference>
<keyword evidence="2" id="KW-1185">Reference proteome</keyword>
<reference evidence="1 2" key="1">
    <citation type="submission" date="2018-11" db="EMBL/GenBank/DDBJ databases">
        <authorList>
            <person name="Criscuolo A."/>
        </authorList>
    </citation>
    <scope>NUCLEOTIDE SEQUENCE [LARGE SCALE GENOMIC DNA]</scope>
    <source>
        <strain evidence="1">ATB-66</strain>
    </source>
</reference>
<dbReference type="EMBL" id="UXAV01000041">
    <property type="protein sequence ID" value="VDC28092.1"/>
    <property type="molecule type" value="Genomic_DNA"/>
</dbReference>
<dbReference type="Proteomes" id="UP000270468">
    <property type="component" value="Unassembled WGS sequence"/>
</dbReference>
<gene>
    <name evidence="1" type="primary">amnF</name>
    <name evidence="1" type="ORF">FILTAD_01713</name>
</gene>